<evidence type="ECO:0000256" key="1">
    <source>
        <dbReference type="ARBA" id="ARBA00004431"/>
    </source>
</evidence>
<comment type="subcellular location">
    <subcellularLocation>
        <location evidence="1">Cell septum</location>
    </subcellularLocation>
</comment>
<dbReference type="InterPro" id="IPR006776">
    <property type="entry name" value="SsgB"/>
</dbReference>
<keyword evidence="6" id="KW-0131">Cell cycle</keyword>
<reference evidence="8" key="1">
    <citation type="journal article" date="2019" name="Int. J. Syst. Evol. Microbiol.">
        <title>The Global Catalogue of Microorganisms (GCM) 10K type strain sequencing project: providing services to taxonomists for standard genome sequencing and annotation.</title>
        <authorList>
            <consortium name="The Broad Institute Genomics Platform"/>
            <consortium name="The Broad Institute Genome Sequencing Center for Infectious Disease"/>
            <person name="Wu L."/>
            <person name="Ma J."/>
        </authorList>
    </citation>
    <scope>NUCLEOTIDE SEQUENCE [LARGE SCALE GENOMIC DNA]</scope>
    <source>
        <strain evidence="8">JCM 10696</strain>
    </source>
</reference>
<evidence type="ECO:0000313" key="7">
    <source>
        <dbReference type="EMBL" id="GAA0950603.1"/>
    </source>
</evidence>
<keyword evidence="8" id="KW-1185">Reference proteome</keyword>
<keyword evidence="3" id="KW-0132">Cell division</keyword>
<evidence type="ECO:0000313" key="8">
    <source>
        <dbReference type="Proteomes" id="UP001500665"/>
    </source>
</evidence>
<dbReference type="EMBL" id="BAAAHH010000010">
    <property type="protein sequence ID" value="GAA0950603.1"/>
    <property type="molecule type" value="Genomic_DNA"/>
</dbReference>
<dbReference type="Gene3D" id="2.30.31.20">
    <property type="entry name" value="Sporulation-specific cell division protein SsgB"/>
    <property type="match status" value="1"/>
</dbReference>
<evidence type="ECO:0000256" key="4">
    <source>
        <dbReference type="ARBA" id="ARBA00022969"/>
    </source>
</evidence>
<evidence type="ECO:0000256" key="3">
    <source>
        <dbReference type="ARBA" id="ARBA00022618"/>
    </source>
</evidence>
<dbReference type="Pfam" id="PF04686">
    <property type="entry name" value="SsgA"/>
    <property type="match status" value="1"/>
</dbReference>
<organism evidence="7 8">
    <name type="scientific">Actinocorallia libanotica</name>
    <dbReference type="NCBI Taxonomy" id="46162"/>
    <lineage>
        <taxon>Bacteria</taxon>
        <taxon>Bacillati</taxon>
        <taxon>Actinomycetota</taxon>
        <taxon>Actinomycetes</taxon>
        <taxon>Streptosporangiales</taxon>
        <taxon>Thermomonosporaceae</taxon>
        <taxon>Actinocorallia</taxon>
    </lineage>
</organism>
<dbReference type="InterPro" id="IPR038658">
    <property type="entry name" value="SsgB_sf"/>
</dbReference>
<evidence type="ECO:0000256" key="5">
    <source>
        <dbReference type="ARBA" id="ARBA00023210"/>
    </source>
</evidence>
<accession>A0ABP4BG56</accession>
<name>A0ABP4BG56_9ACTN</name>
<evidence type="ECO:0000256" key="6">
    <source>
        <dbReference type="ARBA" id="ARBA00023306"/>
    </source>
</evidence>
<proteinExistence type="inferred from homology"/>
<dbReference type="Proteomes" id="UP001500665">
    <property type="component" value="Unassembled WGS sequence"/>
</dbReference>
<evidence type="ECO:0000256" key="2">
    <source>
        <dbReference type="ARBA" id="ARBA00009323"/>
    </source>
</evidence>
<keyword evidence="4" id="KW-0749">Sporulation</keyword>
<keyword evidence="5" id="KW-0717">Septation</keyword>
<protein>
    <submittedName>
        <fullName evidence="7">SsgA family sporulation/cell division regulator</fullName>
    </submittedName>
</protein>
<comment type="similarity">
    <text evidence="2">Belongs to the SsgA family.</text>
</comment>
<comment type="caution">
    <text evidence="7">The sequence shown here is derived from an EMBL/GenBank/DDBJ whole genome shotgun (WGS) entry which is preliminary data.</text>
</comment>
<gene>
    <name evidence="7" type="ORF">GCM10009550_29290</name>
</gene>
<dbReference type="RefSeq" id="WP_344240925.1">
    <property type="nucleotide sequence ID" value="NZ_BAAAHH010000010.1"/>
</dbReference>
<sequence>MNSSTTISAELGLRLVVPDRSTVPLMATLEYAADDPYAIRMAFHVGNEDPVEWIFARELLTVGIERRAGFGDVRVWPSGREDDRTLQLALSSPFGDALFDVPLIPMADFLHKTYDIVAAGRESEFVDMDTELEHLLWSS</sequence>